<evidence type="ECO:0000313" key="3">
    <source>
        <dbReference type="Proteomes" id="UP000580250"/>
    </source>
</evidence>
<accession>A0A6V7WJJ4</accession>
<reference evidence="2 3" key="1">
    <citation type="submission" date="2020-08" db="EMBL/GenBank/DDBJ databases">
        <authorList>
            <person name="Koutsovoulos G."/>
            <person name="Danchin GJ E."/>
        </authorList>
    </citation>
    <scope>NUCLEOTIDE SEQUENCE [LARGE SCALE GENOMIC DNA]</scope>
</reference>
<name>A0A6V7WJJ4_MELEN</name>
<dbReference type="EMBL" id="CAJEWN010000626">
    <property type="protein sequence ID" value="CAD2187169.1"/>
    <property type="molecule type" value="Genomic_DNA"/>
</dbReference>
<dbReference type="OrthoDB" id="5828399at2759"/>
<sequence>MVETTIKSNEAPDKTPVMIETLNKVWESQLDIEFRTLVLDLIFHMLDADLQIEKKGSQNLALKVLSICQCLIKLERLAQVAQIFNNLLSKATTGAVRHGGCLGLGLAALGTRSVKIYEHLRECLYSKNEAVSGEEDGIAMRLVLAGSMNQTAFDEMRSYILVTQHDKIQRGLRTGIAMLAYGMLEKSEPWIEILECFHSESIMSQTAVCMIAMAYAGSGNAEVVKRLLEKVAADPAD</sequence>
<evidence type="ECO:0000313" key="2">
    <source>
        <dbReference type="EMBL" id="CAD2187169.1"/>
    </source>
</evidence>
<organism evidence="2 3">
    <name type="scientific">Meloidogyne enterolobii</name>
    <name type="common">Root-knot nematode worm</name>
    <name type="synonym">Meloidogyne mayaguensis</name>
    <dbReference type="NCBI Taxonomy" id="390850"/>
    <lineage>
        <taxon>Eukaryota</taxon>
        <taxon>Metazoa</taxon>
        <taxon>Ecdysozoa</taxon>
        <taxon>Nematoda</taxon>
        <taxon>Chromadorea</taxon>
        <taxon>Rhabditida</taxon>
        <taxon>Tylenchina</taxon>
        <taxon>Tylenchomorpha</taxon>
        <taxon>Tylenchoidea</taxon>
        <taxon>Meloidogynidae</taxon>
        <taxon>Meloidogyninae</taxon>
        <taxon>Meloidogyne</taxon>
    </lineage>
</organism>
<evidence type="ECO:0000256" key="1">
    <source>
        <dbReference type="ARBA" id="ARBA00022737"/>
    </source>
</evidence>
<comment type="caution">
    <text evidence="2">The sequence shown here is derived from an EMBL/GenBank/DDBJ whole genome shotgun (WGS) entry which is preliminary data.</text>
</comment>
<dbReference type="Proteomes" id="UP000580250">
    <property type="component" value="Unassembled WGS sequence"/>
</dbReference>
<dbReference type="PANTHER" id="PTHR10943">
    <property type="entry name" value="26S PROTEASOME NON-ATPASE REGULATORY SUBUNIT"/>
    <property type="match status" value="1"/>
</dbReference>
<dbReference type="GO" id="GO:0043161">
    <property type="term" value="P:proteasome-mediated ubiquitin-dependent protein catabolic process"/>
    <property type="evidence" value="ECO:0007669"/>
    <property type="project" value="TreeGrafter"/>
</dbReference>
<keyword evidence="1" id="KW-0677">Repeat</keyword>
<dbReference type="GO" id="GO:0034515">
    <property type="term" value="C:proteasome storage granule"/>
    <property type="evidence" value="ECO:0007669"/>
    <property type="project" value="TreeGrafter"/>
</dbReference>
<dbReference type="InterPro" id="IPR011989">
    <property type="entry name" value="ARM-like"/>
</dbReference>
<gene>
    <name evidence="2" type="ORF">MENT_LOCUS39733</name>
</gene>
<protein>
    <submittedName>
        <fullName evidence="2">Uncharacterized protein</fullName>
    </submittedName>
</protein>
<dbReference type="AlphaFoldDB" id="A0A6V7WJJ4"/>
<dbReference type="GO" id="GO:0008540">
    <property type="term" value="C:proteasome regulatory particle, base subcomplex"/>
    <property type="evidence" value="ECO:0007669"/>
    <property type="project" value="TreeGrafter"/>
</dbReference>
<dbReference type="GO" id="GO:0005634">
    <property type="term" value="C:nucleus"/>
    <property type="evidence" value="ECO:0007669"/>
    <property type="project" value="TreeGrafter"/>
</dbReference>
<dbReference type="Gene3D" id="1.25.10.10">
    <property type="entry name" value="Leucine-rich Repeat Variant"/>
    <property type="match status" value="1"/>
</dbReference>
<dbReference type="PANTHER" id="PTHR10943:SF2">
    <property type="entry name" value="26S PROTEASOME NON-ATPASE REGULATORY SUBUNIT 1"/>
    <property type="match status" value="1"/>
</dbReference>
<proteinExistence type="predicted"/>